<dbReference type="Gene3D" id="3.30.450.20">
    <property type="entry name" value="PAS domain"/>
    <property type="match status" value="1"/>
</dbReference>
<dbReference type="SUPFAM" id="SSF55785">
    <property type="entry name" value="PYP-like sensor domain (PAS domain)"/>
    <property type="match status" value="1"/>
</dbReference>
<reference evidence="11 12" key="1">
    <citation type="submission" date="2018-11" db="EMBL/GenBank/DDBJ databases">
        <title>The draft genome sequence of Amphritea opalescens ANRC-JH13T.</title>
        <authorList>
            <person name="Fang Z."/>
            <person name="Zhang Y."/>
            <person name="Han X."/>
        </authorList>
    </citation>
    <scope>NUCLEOTIDE SEQUENCE [LARGE SCALE GENOMIC DNA]</scope>
    <source>
        <strain evidence="11 12">ANRC-JH13</strain>
    </source>
</reference>
<keyword evidence="12" id="KW-1185">Reference proteome</keyword>
<comment type="caution">
    <text evidence="11">The sequence shown here is derived from an EMBL/GenBank/DDBJ whole genome shotgun (WGS) entry which is preliminary data.</text>
</comment>
<evidence type="ECO:0000313" key="12">
    <source>
        <dbReference type="Proteomes" id="UP000283087"/>
    </source>
</evidence>
<dbReference type="NCBIfam" id="TIGR00254">
    <property type="entry name" value="GGDEF"/>
    <property type="match status" value="1"/>
</dbReference>
<feature type="domain" description="CBS" evidence="10">
    <location>
        <begin position="146"/>
        <end position="203"/>
    </location>
</feature>
<dbReference type="Pfam" id="PF13426">
    <property type="entry name" value="PAS_9"/>
    <property type="match status" value="1"/>
</dbReference>
<dbReference type="FunFam" id="3.20.20.450:FF:000001">
    <property type="entry name" value="Cyclic di-GMP phosphodiesterase yahA"/>
    <property type="match status" value="1"/>
</dbReference>
<dbReference type="SMART" id="SM00267">
    <property type="entry name" value="GGDEF"/>
    <property type="match status" value="1"/>
</dbReference>
<dbReference type="InterPro" id="IPR043128">
    <property type="entry name" value="Rev_trsase/Diguanyl_cyclase"/>
</dbReference>
<dbReference type="InterPro" id="IPR000700">
    <property type="entry name" value="PAS-assoc_C"/>
</dbReference>
<dbReference type="SUPFAM" id="SSF54631">
    <property type="entry name" value="CBS-domain pair"/>
    <property type="match status" value="2"/>
</dbReference>
<evidence type="ECO:0000256" key="2">
    <source>
        <dbReference type="ARBA" id="ARBA00012282"/>
    </source>
</evidence>
<dbReference type="InterPro" id="IPR029787">
    <property type="entry name" value="Nucleotide_cyclase"/>
</dbReference>
<dbReference type="InterPro" id="IPR035919">
    <property type="entry name" value="EAL_sf"/>
</dbReference>
<feature type="domain" description="PAC" evidence="7">
    <location>
        <begin position="356"/>
        <end position="408"/>
    </location>
</feature>
<evidence type="ECO:0000256" key="3">
    <source>
        <dbReference type="ARBA" id="ARBA00022636"/>
    </source>
</evidence>
<gene>
    <name evidence="11" type="ORF">EH243_12655</name>
</gene>
<dbReference type="Pfam" id="PF00990">
    <property type="entry name" value="GGDEF"/>
    <property type="match status" value="1"/>
</dbReference>
<dbReference type="SUPFAM" id="SSF55073">
    <property type="entry name" value="Nucleotide cyclase"/>
    <property type="match status" value="1"/>
</dbReference>
<feature type="domain" description="GGDEF" evidence="9">
    <location>
        <begin position="440"/>
        <end position="575"/>
    </location>
</feature>
<dbReference type="CDD" id="cd01948">
    <property type="entry name" value="EAL"/>
    <property type="match status" value="1"/>
</dbReference>
<name>A0A430KPG2_9GAMM</name>
<dbReference type="FunFam" id="3.30.70.270:FF:000001">
    <property type="entry name" value="Diguanylate cyclase domain protein"/>
    <property type="match status" value="1"/>
</dbReference>
<dbReference type="PROSITE" id="PS51371">
    <property type="entry name" value="CBS"/>
    <property type="match status" value="4"/>
</dbReference>
<comment type="cofactor">
    <cofactor evidence="1">
        <name>Mg(2+)</name>
        <dbReference type="ChEBI" id="CHEBI:18420"/>
    </cofactor>
</comment>
<dbReference type="Gene3D" id="3.30.70.270">
    <property type="match status" value="1"/>
</dbReference>
<dbReference type="CDD" id="cd00130">
    <property type="entry name" value="PAS"/>
    <property type="match status" value="1"/>
</dbReference>
<evidence type="ECO:0000256" key="5">
    <source>
        <dbReference type="PROSITE-ProRule" id="PRU00703"/>
    </source>
</evidence>
<dbReference type="SMART" id="SM00052">
    <property type="entry name" value="EAL"/>
    <property type="match status" value="1"/>
</dbReference>
<dbReference type="Proteomes" id="UP000283087">
    <property type="component" value="Unassembled WGS sequence"/>
</dbReference>
<evidence type="ECO:0000259" key="7">
    <source>
        <dbReference type="PROSITE" id="PS50113"/>
    </source>
</evidence>
<dbReference type="InterPro" id="IPR000160">
    <property type="entry name" value="GGDEF_dom"/>
</dbReference>
<keyword evidence="5" id="KW-0129">CBS domain</keyword>
<organism evidence="11 12">
    <name type="scientific">Amphritea opalescens</name>
    <dbReference type="NCBI Taxonomy" id="2490544"/>
    <lineage>
        <taxon>Bacteria</taxon>
        <taxon>Pseudomonadati</taxon>
        <taxon>Pseudomonadota</taxon>
        <taxon>Gammaproteobacteria</taxon>
        <taxon>Oceanospirillales</taxon>
        <taxon>Oceanospirillaceae</taxon>
        <taxon>Amphritea</taxon>
    </lineage>
</organism>
<sequence>MSRPPQVNNRLLVRHIAQPNLINCQPDTQADQLVQLMDEKKIGSIVVCEQHRPIGIVTRHDLINRWLEHEATATTAVRHFMSSPVITISEWASVDDAGQTFLSHKIRHLVVTKTSGEACGIISETDVVNSHSIEHDLFMRSVDEIANHSPIILDGETSVLAALTILNESNDSALLVRQHNDIKGILTERDAIKLLAQNRQHDILIDTCNPLRLTIEEDLSLYNARQVFNQHRVQHLAITNHGGEITGVISYSDILKTVENDHIDRLRELLSERDRALEKSQHNLKLADKVIEASMEAIVICDRHARIVRVNPSFTEITGYTSAEVLGQNPNILSSGRHRPDFYIDMWQHLTEQGSWQGEIWNRRKDGSVYPEWLSITAIKDEEGEISQYASIFTDLTEVKKSEARIKRLAYFDELTRLPNRKLFNDRLQLSLGYAKEHGHRVAVAYIDVDFFQQINDLHGHEIGDKVLKEIGRRIDQQLDDGDTVARFGGDEFNLILTDVDDDDSPQISEFLNRILSSVSQPMLFDDTEIKTTVSIGVSFFPTDADKAEALLKCADSAVHLAKDFGRNSFRFFSSEQHRMIQSRYQMGSDLQVAIDNQEFQLYYQPKVSLKTGKPTSCEALLRWLHPQLGFISPEEFIPLAEDLDLINRIGHYVIEEACRQMADWSLQGDTVNVAINVSAKQFQQGDIVEQIFAALQQHQIPPQQLSVELTETSFLHCPEETKRAINELRSQGIQVAIDDFGTGYSSLSYIRNMALDILKIDRSFLINLEESEVDRAIVSSIIEMSHVLGLQVVAEGIENETQLNILKGMNCDQLQGFLLARPMPPEDFRNWYHHQMNSR</sequence>
<dbReference type="PROSITE" id="PS50887">
    <property type="entry name" value="GGDEF"/>
    <property type="match status" value="1"/>
</dbReference>
<dbReference type="PANTHER" id="PTHR44757:SF2">
    <property type="entry name" value="BIOFILM ARCHITECTURE MAINTENANCE PROTEIN MBAA"/>
    <property type="match status" value="1"/>
</dbReference>
<dbReference type="EC" id="3.1.4.52" evidence="2"/>
<dbReference type="PANTHER" id="PTHR44757">
    <property type="entry name" value="DIGUANYLATE CYCLASE DGCP"/>
    <property type="match status" value="1"/>
</dbReference>
<dbReference type="GO" id="GO:0071732">
    <property type="term" value="P:cellular response to nitric oxide"/>
    <property type="evidence" value="ECO:0007669"/>
    <property type="project" value="UniProtKB-ARBA"/>
</dbReference>
<dbReference type="OrthoDB" id="6168558at2"/>
<dbReference type="PROSITE" id="PS50112">
    <property type="entry name" value="PAS"/>
    <property type="match status" value="1"/>
</dbReference>
<dbReference type="InterPro" id="IPR035965">
    <property type="entry name" value="PAS-like_dom_sf"/>
</dbReference>
<dbReference type="SUPFAM" id="SSF141868">
    <property type="entry name" value="EAL domain-like"/>
    <property type="match status" value="1"/>
</dbReference>
<feature type="domain" description="CBS" evidence="10">
    <location>
        <begin position="205"/>
        <end position="265"/>
    </location>
</feature>
<feature type="domain" description="PAS" evidence="6">
    <location>
        <begin position="283"/>
        <end position="329"/>
    </location>
</feature>
<feature type="domain" description="CBS" evidence="10">
    <location>
        <begin position="81"/>
        <end position="137"/>
    </location>
</feature>
<dbReference type="InterPro" id="IPR000014">
    <property type="entry name" value="PAS"/>
</dbReference>
<keyword evidence="3" id="KW-0973">c-di-GMP</keyword>
<dbReference type="PROSITE" id="PS50883">
    <property type="entry name" value="EAL"/>
    <property type="match status" value="1"/>
</dbReference>
<dbReference type="Pfam" id="PF00571">
    <property type="entry name" value="CBS"/>
    <property type="match status" value="4"/>
</dbReference>
<evidence type="ECO:0000256" key="4">
    <source>
        <dbReference type="ARBA" id="ARBA00051114"/>
    </source>
</evidence>
<dbReference type="InterPro" id="IPR000644">
    <property type="entry name" value="CBS_dom"/>
</dbReference>
<feature type="domain" description="EAL" evidence="8">
    <location>
        <begin position="584"/>
        <end position="837"/>
    </location>
</feature>
<evidence type="ECO:0000256" key="1">
    <source>
        <dbReference type="ARBA" id="ARBA00001946"/>
    </source>
</evidence>
<dbReference type="InterPro" id="IPR052155">
    <property type="entry name" value="Biofilm_reg_signaling"/>
</dbReference>
<dbReference type="RefSeq" id="WP_126159041.1">
    <property type="nucleotide sequence ID" value="NZ_RQXW01000011.1"/>
</dbReference>
<dbReference type="Gene3D" id="3.20.20.450">
    <property type="entry name" value="EAL domain"/>
    <property type="match status" value="1"/>
</dbReference>
<dbReference type="InterPro" id="IPR001610">
    <property type="entry name" value="PAC"/>
</dbReference>
<evidence type="ECO:0000259" key="9">
    <source>
        <dbReference type="PROSITE" id="PS50887"/>
    </source>
</evidence>
<evidence type="ECO:0000259" key="6">
    <source>
        <dbReference type="PROSITE" id="PS50112"/>
    </source>
</evidence>
<evidence type="ECO:0000313" key="11">
    <source>
        <dbReference type="EMBL" id="RTE65284.1"/>
    </source>
</evidence>
<dbReference type="Gene3D" id="3.10.580.10">
    <property type="entry name" value="CBS-domain"/>
    <property type="match status" value="2"/>
</dbReference>
<dbReference type="GO" id="GO:0071111">
    <property type="term" value="F:cyclic-guanylate-specific phosphodiesterase activity"/>
    <property type="evidence" value="ECO:0007669"/>
    <property type="project" value="UniProtKB-EC"/>
</dbReference>
<dbReference type="EMBL" id="RQXW01000011">
    <property type="protein sequence ID" value="RTE65284.1"/>
    <property type="molecule type" value="Genomic_DNA"/>
</dbReference>
<proteinExistence type="predicted"/>
<evidence type="ECO:0000259" key="8">
    <source>
        <dbReference type="PROSITE" id="PS50883"/>
    </source>
</evidence>
<dbReference type="PROSITE" id="PS50113">
    <property type="entry name" value="PAC"/>
    <property type="match status" value="1"/>
</dbReference>
<protein>
    <recommendedName>
        <fullName evidence="2">cyclic-guanylate-specific phosphodiesterase</fullName>
        <ecNumber evidence="2">3.1.4.52</ecNumber>
    </recommendedName>
</protein>
<dbReference type="InterPro" id="IPR001633">
    <property type="entry name" value="EAL_dom"/>
</dbReference>
<dbReference type="SMART" id="SM00091">
    <property type="entry name" value="PAS"/>
    <property type="match status" value="1"/>
</dbReference>
<dbReference type="AlphaFoldDB" id="A0A430KPG2"/>
<dbReference type="Pfam" id="PF00563">
    <property type="entry name" value="EAL"/>
    <property type="match status" value="1"/>
</dbReference>
<accession>A0A430KPG2</accession>
<dbReference type="InterPro" id="IPR046342">
    <property type="entry name" value="CBS_dom_sf"/>
</dbReference>
<feature type="domain" description="CBS" evidence="10">
    <location>
        <begin position="17"/>
        <end position="72"/>
    </location>
</feature>
<dbReference type="NCBIfam" id="TIGR00229">
    <property type="entry name" value="sensory_box"/>
    <property type="match status" value="1"/>
</dbReference>
<dbReference type="SMART" id="SM00116">
    <property type="entry name" value="CBS"/>
    <property type="match status" value="4"/>
</dbReference>
<comment type="catalytic activity">
    <reaction evidence="4">
        <text>3',3'-c-di-GMP + H2O = 5'-phosphoguanylyl(3'-&gt;5')guanosine + H(+)</text>
        <dbReference type="Rhea" id="RHEA:24902"/>
        <dbReference type="ChEBI" id="CHEBI:15377"/>
        <dbReference type="ChEBI" id="CHEBI:15378"/>
        <dbReference type="ChEBI" id="CHEBI:58754"/>
        <dbReference type="ChEBI" id="CHEBI:58805"/>
        <dbReference type="EC" id="3.1.4.52"/>
    </reaction>
    <physiologicalReaction direction="left-to-right" evidence="4">
        <dbReference type="Rhea" id="RHEA:24903"/>
    </physiologicalReaction>
</comment>
<dbReference type="CDD" id="cd01949">
    <property type="entry name" value="GGDEF"/>
    <property type="match status" value="1"/>
</dbReference>
<evidence type="ECO:0000259" key="10">
    <source>
        <dbReference type="PROSITE" id="PS51371"/>
    </source>
</evidence>
<dbReference type="SMART" id="SM00086">
    <property type="entry name" value="PAC"/>
    <property type="match status" value="1"/>
</dbReference>